<keyword evidence="2" id="KW-1185">Reference proteome</keyword>
<dbReference type="Gene3D" id="3.40.390.70">
    <property type="match status" value="1"/>
</dbReference>
<keyword evidence="1" id="KW-0449">Lipoprotein</keyword>
<dbReference type="Pfam" id="PF15890">
    <property type="entry name" value="Peptidase_Mx1"/>
    <property type="match status" value="1"/>
</dbReference>
<gene>
    <name evidence="1" type="ORF">SAMN05421788_108162</name>
</gene>
<dbReference type="EMBL" id="FTOR01000008">
    <property type="protein sequence ID" value="SIT28892.1"/>
    <property type="molecule type" value="Genomic_DNA"/>
</dbReference>
<evidence type="ECO:0000313" key="1">
    <source>
        <dbReference type="EMBL" id="SIT28892.1"/>
    </source>
</evidence>
<dbReference type="PROSITE" id="PS51257">
    <property type="entry name" value="PROKAR_LIPOPROTEIN"/>
    <property type="match status" value="1"/>
</dbReference>
<keyword evidence="1" id="KW-0378">Hydrolase</keyword>
<sequence>MRIPKIFILLLAAGSLASCKKEKMDPVEDIPGLGGDTWYPTPIDTWLNDSMTTPFNISVKYKWDPHEVSDQYILRDFVPPKEEVVLSLMKSIKRVWADNYIAETDSTFFKKYSPKFFALYGSAIYNVANGTKVLGIAEGGKKINLLEINTFKTSKDAGYVPADSVQTKTAFHTTHHEAAHILHQTVLYPAEFKRINVGMYTTNWVNYTDKEANTDGFITAYCMQDPNEDFVEMTSVMLTEGKDGFERILNGITETSSRGTTPDVAKSRLKQKEAIVVSYFKSVWGIDFYSLQRRVRASVESYIY</sequence>
<dbReference type="InterPro" id="IPR030890">
    <property type="entry name" value="LP_HExxH_w_TonB"/>
</dbReference>
<evidence type="ECO:0000313" key="2">
    <source>
        <dbReference type="Proteomes" id="UP000186917"/>
    </source>
</evidence>
<protein>
    <submittedName>
        <fullName evidence="1">Substrate import-associated zinc metallohydrolase lipoprotein</fullName>
    </submittedName>
</protein>
<dbReference type="OrthoDB" id="1113652at2"/>
<name>A0A173MDY1_9BACT</name>
<dbReference type="RefSeq" id="WP_076381190.1">
    <property type="nucleotide sequence ID" value="NZ_AP017422.1"/>
</dbReference>
<dbReference type="GO" id="GO:0016787">
    <property type="term" value="F:hydrolase activity"/>
    <property type="evidence" value="ECO:0007669"/>
    <property type="project" value="UniProtKB-KW"/>
</dbReference>
<accession>A0A173MDY1</accession>
<proteinExistence type="predicted"/>
<dbReference type="NCBIfam" id="TIGR04549">
    <property type="entry name" value="LP_HExxH_w_tonB"/>
    <property type="match status" value="1"/>
</dbReference>
<dbReference type="STRING" id="477680.SAMN05421788_108162"/>
<organism evidence="1 2">
    <name type="scientific">Filimonas lacunae</name>
    <dbReference type="NCBI Taxonomy" id="477680"/>
    <lineage>
        <taxon>Bacteria</taxon>
        <taxon>Pseudomonadati</taxon>
        <taxon>Bacteroidota</taxon>
        <taxon>Chitinophagia</taxon>
        <taxon>Chitinophagales</taxon>
        <taxon>Chitinophagaceae</taxon>
        <taxon>Filimonas</taxon>
    </lineage>
</organism>
<dbReference type="KEGG" id="fln:FLA_1701"/>
<dbReference type="SUPFAM" id="SSF55486">
    <property type="entry name" value="Metalloproteases ('zincins'), catalytic domain"/>
    <property type="match status" value="1"/>
</dbReference>
<dbReference type="AlphaFoldDB" id="A0A173MDY1"/>
<reference evidence="2" key="1">
    <citation type="submission" date="2017-01" db="EMBL/GenBank/DDBJ databases">
        <authorList>
            <person name="Varghese N."/>
            <person name="Submissions S."/>
        </authorList>
    </citation>
    <scope>NUCLEOTIDE SEQUENCE [LARGE SCALE GENOMIC DNA]</scope>
    <source>
        <strain evidence="2">DSM 21054</strain>
    </source>
</reference>
<dbReference type="Proteomes" id="UP000186917">
    <property type="component" value="Unassembled WGS sequence"/>
</dbReference>